<dbReference type="SMART" id="SM00343">
    <property type="entry name" value="ZnF_C2HC"/>
    <property type="match status" value="2"/>
</dbReference>
<evidence type="ECO:0000313" key="4">
    <source>
        <dbReference type="Proteomes" id="UP000504608"/>
    </source>
</evidence>
<dbReference type="PANTHER" id="PTHR35317:SF28">
    <property type="entry name" value="ZINC FINGER, CCHC-TYPE, RIBONUCLEASE H-LIKE DOMAIN, GAG-PRE-INTEGRASE DOMAIN PROTEIN-RELATED"/>
    <property type="match status" value="1"/>
</dbReference>
<dbReference type="GO" id="GO:0008270">
    <property type="term" value="F:zinc ion binding"/>
    <property type="evidence" value="ECO:0007669"/>
    <property type="project" value="UniProtKB-KW"/>
</dbReference>
<dbReference type="Pfam" id="PF00098">
    <property type="entry name" value="zf-CCHC"/>
    <property type="match status" value="1"/>
</dbReference>
<dbReference type="OrthoDB" id="8063676at2759"/>
<sequence>MVNMMGQMSLPRLTKTNYENWSIQMKALLGSQDAWEVIKEGFEEPKDTTGYTSMQNKALKELRSKDKAALYMLFRAVVESGFEKIAMATTSKEAWDILEKTVANQLNRKGEVLLETRIVEKILRSLTYNIENDVVCVIEESKDLATFTVDEVTDSLEAHEQCKKKKEALDRALQTKASINDEKVLYPQNTHGRGRGSRENGRGSQGNNYEENYKEKRLSSQANWRGRGCNQVRGQGYNSNVQCYKCQKYGHCVNNCNSDKCYNCGRMGHYARDCRAEEKVEETINLALDDATNRGILLMAQNEELKTKEHGSAKDDGDSCETMETVENEVMRADVGNPDSGDEKIE</sequence>
<dbReference type="GeneID" id="111474389"/>
<dbReference type="KEGG" id="cmax:111474389"/>
<evidence type="ECO:0000256" key="2">
    <source>
        <dbReference type="SAM" id="MobiDB-lite"/>
    </source>
</evidence>
<keyword evidence="1" id="KW-0479">Metal-binding</keyword>
<keyword evidence="1" id="KW-0863">Zinc-finger</keyword>
<proteinExistence type="predicted"/>
<feature type="domain" description="CCHC-type" evidence="3">
    <location>
        <begin position="260"/>
        <end position="275"/>
    </location>
</feature>
<dbReference type="Pfam" id="PF14223">
    <property type="entry name" value="Retrotran_gag_2"/>
    <property type="match status" value="2"/>
</dbReference>
<dbReference type="PROSITE" id="PS50158">
    <property type="entry name" value="ZF_CCHC"/>
    <property type="match status" value="2"/>
</dbReference>
<dbReference type="InterPro" id="IPR001878">
    <property type="entry name" value="Znf_CCHC"/>
</dbReference>
<organism evidence="4 5">
    <name type="scientific">Cucurbita maxima</name>
    <name type="common">Pumpkin</name>
    <name type="synonym">Winter squash</name>
    <dbReference type="NCBI Taxonomy" id="3661"/>
    <lineage>
        <taxon>Eukaryota</taxon>
        <taxon>Viridiplantae</taxon>
        <taxon>Streptophyta</taxon>
        <taxon>Embryophyta</taxon>
        <taxon>Tracheophyta</taxon>
        <taxon>Spermatophyta</taxon>
        <taxon>Magnoliopsida</taxon>
        <taxon>eudicotyledons</taxon>
        <taxon>Gunneridae</taxon>
        <taxon>Pentapetalae</taxon>
        <taxon>rosids</taxon>
        <taxon>fabids</taxon>
        <taxon>Cucurbitales</taxon>
        <taxon>Cucurbitaceae</taxon>
        <taxon>Cucurbiteae</taxon>
        <taxon>Cucurbita</taxon>
    </lineage>
</organism>
<keyword evidence="1" id="KW-0862">Zinc</keyword>
<accession>A0A6J1ICK8</accession>
<keyword evidence="4" id="KW-1185">Reference proteome</keyword>
<feature type="region of interest" description="Disordered" evidence="2">
    <location>
        <begin position="180"/>
        <end position="217"/>
    </location>
</feature>
<feature type="domain" description="CCHC-type" evidence="3">
    <location>
        <begin position="243"/>
        <end position="256"/>
    </location>
</feature>
<dbReference type="GO" id="GO:0003676">
    <property type="term" value="F:nucleic acid binding"/>
    <property type="evidence" value="ECO:0007669"/>
    <property type="project" value="InterPro"/>
</dbReference>
<protein>
    <submittedName>
        <fullName evidence="5">Uncharacterized protein LOC111474389</fullName>
    </submittedName>
</protein>
<dbReference type="PANTHER" id="PTHR35317">
    <property type="entry name" value="OS04G0629600 PROTEIN"/>
    <property type="match status" value="1"/>
</dbReference>
<dbReference type="InterPro" id="IPR036875">
    <property type="entry name" value="Znf_CCHC_sf"/>
</dbReference>
<evidence type="ECO:0000259" key="3">
    <source>
        <dbReference type="PROSITE" id="PS50158"/>
    </source>
</evidence>
<evidence type="ECO:0000256" key="1">
    <source>
        <dbReference type="PROSITE-ProRule" id="PRU00047"/>
    </source>
</evidence>
<dbReference type="Proteomes" id="UP000504608">
    <property type="component" value="Unplaced"/>
</dbReference>
<dbReference type="Gene3D" id="4.10.60.10">
    <property type="entry name" value="Zinc finger, CCHC-type"/>
    <property type="match status" value="1"/>
</dbReference>
<dbReference type="RefSeq" id="XP_022975262.1">
    <property type="nucleotide sequence ID" value="XM_023119494.1"/>
</dbReference>
<evidence type="ECO:0000313" key="5">
    <source>
        <dbReference type="RefSeq" id="XP_022975262.1"/>
    </source>
</evidence>
<name>A0A6J1ICK8_CUCMA</name>
<reference evidence="5" key="1">
    <citation type="submission" date="2025-08" db="UniProtKB">
        <authorList>
            <consortium name="RefSeq"/>
        </authorList>
    </citation>
    <scope>IDENTIFICATION</scope>
    <source>
        <tissue evidence="5">Young leaves</tissue>
    </source>
</reference>
<gene>
    <name evidence="5" type="primary">LOC111474389</name>
</gene>
<dbReference type="AlphaFoldDB" id="A0A6J1ICK8"/>
<dbReference type="SUPFAM" id="SSF57756">
    <property type="entry name" value="Retrovirus zinc finger-like domains"/>
    <property type="match status" value="1"/>
</dbReference>